<dbReference type="GO" id="GO:0005737">
    <property type="term" value="C:cytoplasm"/>
    <property type="evidence" value="ECO:0007669"/>
    <property type="project" value="UniProtKB-SubCell"/>
</dbReference>
<dbReference type="AlphaFoldDB" id="A0A9D4JD09"/>
<dbReference type="InterPro" id="IPR000626">
    <property type="entry name" value="Ubiquitin-like_dom"/>
</dbReference>
<evidence type="ECO:0000256" key="7">
    <source>
        <dbReference type="ARBA" id="ARBA00022843"/>
    </source>
</evidence>
<evidence type="ECO:0000313" key="10">
    <source>
        <dbReference type="EMBL" id="KAH3805249.1"/>
    </source>
</evidence>
<keyword evidence="11" id="KW-1185">Reference proteome</keyword>
<evidence type="ECO:0000256" key="8">
    <source>
        <dbReference type="ARBA" id="ARBA00023242"/>
    </source>
</evidence>
<evidence type="ECO:0000256" key="4">
    <source>
        <dbReference type="ARBA" id="ARBA00022490"/>
    </source>
</evidence>
<accession>A0A9D4JD09</accession>
<sequence length="215" mass="23292">MKCPKCGIEGDGKFCQECGTKLTVKAKVVLCPGKDEDGIPCNAELSSDQKFCKNCGTPVDPEWFGTGRCGECGAVCAKCGTAKAEDKKTQKRKRGSISCESSPLVTTEKTPCGGSRAVWHSERQQQATTMRMSDKTSPGMHIFVKTLTGKTMTLMVKPSTSIAKIKAWIQDHEGHPTQIQTLVLNGLVLKDGRTLGDYNINDESELLLVYRLAGS</sequence>
<dbReference type="SMART" id="SM00213">
    <property type="entry name" value="UBQ"/>
    <property type="match status" value="1"/>
</dbReference>
<organism evidence="10 11">
    <name type="scientific">Dreissena polymorpha</name>
    <name type="common">Zebra mussel</name>
    <name type="synonym">Mytilus polymorpha</name>
    <dbReference type="NCBI Taxonomy" id="45954"/>
    <lineage>
        <taxon>Eukaryota</taxon>
        <taxon>Metazoa</taxon>
        <taxon>Spiralia</taxon>
        <taxon>Lophotrochozoa</taxon>
        <taxon>Mollusca</taxon>
        <taxon>Bivalvia</taxon>
        <taxon>Autobranchia</taxon>
        <taxon>Heteroconchia</taxon>
        <taxon>Euheterodonta</taxon>
        <taxon>Imparidentia</taxon>
        <taxon>Neoheterodontei</taxon>
        <taxon>Myida</taxon>
        <taxon>Dreissenoidea</taxon>
        <taxon>Dreissenidae</taxon>
        <taxon>Dreissena</taxon>
    </lineage>
</organism>
<evidence type="ECO:0000256" key="3">
    <source>
        <dbReference type="ARBA" id="ARBA00008430"/>
    </source>
</evidence>
<dbReference type="SUPFAM" id="SSF54236">
    <property type="entry name" value="Ubiquitin-like"/>
    <property type="match status" value="1"/>
</dbReference>
<dbReference type="EMBL" id="JAIWYP010000006">
    <property type="protein sequence ID" value="KAH3805249.1"/>
    <property type="molecule type" value="Genomic_DNA"/>
</dbReference>
<keyword evidence="8" id="KW-0539">Nucleus</keyword>
<dbReference type="Pfam" id="PF00240">
    <property type="entry name" value="ubiquitin"/>
    <property type="match status" value="1"/>
</dbReference>
<keyword evidence="4" id="KW-0963">Cytoplasm</keyword>
<dbReference type="InterPro" id="IPR029071">
    <property type="entry name" value="Ubiquitin-like_domsf"/>
</dbReference>
<dbReference type="FunFam" id="3.10.20.90:FF:000469">
    <property type="entry name" value="Polyubiquitin-C"/>
    <property type="match status" value="1"/>
</dbReference>
<reference evidence="10" key="1">
    <citation type="journal article" date="2019" name="bioRxiv">
        <title>The Genome of the Zebra Mussel, Dreissena polymorpha: A Resource for Invasive Species Research.</title>
        <authorList>
            <person name="McCartney M.A."/>
            <person name="Auch B."/>
            <person name="Kono T."/>
            <person name="Mallez S."/>
            <person name="Zhang Y."/>
            <person name="Obille A."/>
            <person name="Becker A."/>
            <person name="Abrahante J.E."/>
            <person name="Garbe J."/>
            <person name="Badalamenti J.P."/>
            <person name="Herman A."/>
            <person name="Mangelson H."/>
            <person name="Liachko I."/>
            <person name="Sullivan S."/>
            <person name="Sone E.D."/>
            <person name="Koren S."/>
            <person name="Silverstein K.A.T."/>
            <person name="Beckman K.B."/>
            <person name="Gohl D.M."/>
        </authorList>
    </citation>
    <scope>NUCLEOTIDE SEQUENCE</scope>
    <source>
        <strain evidence="10">Duluth1</strain>
        <tissue evidence="10">Whole animal</tissue>
    </source>
</reference>
<comment type="subcellular location">
    <subcellularLocation>
        <location evidence="2">Cytoplasm</location>
    </subcellularLocation>
    <subcellularLocation>
        <location evidence="1">Nucleus</location>
    </subcellularLocation>
</comment>
<dbReference type="PROSITE" id="PS50053">
    <property type="entry name" value="UBIQUITIN_2"/>
    <property type="match status" value="1"/>
</dbReference>
<name>A0A9D4JD09_DREPO</name>
<comment type="caution">
    <text evidence="10">The sequence shown here is derived from an EMBL/GenBank/DDBJ whole genome shotgun (WGS) entry which is preliminary data.</text>
</comment>
<evidence type="ECO:0000313" key="11">
    <source>
        <dbReference type="Proteomes" id="UP000828390"/>
    </source>
</evidence>
<gene>
    <name evidence="10" type="ORF">DPMN_133546</name>
</gene>
<dbReference type="InterPro" id="IPR019956">
    <property type="entry name" value="Ubiquitin_dom"/>
</dbReference>
<reference evidence="10" key="2">
    <citation type="submission" date="2020-11" db="EMBL/GenBank/DDBJ databases">
        <authorList>
            <person name="McCartney M.A."/>
            <person name="Auch B."/>
            <person name="Kono T."/>
            <person name="Mallez S."/>
            <person name="Becker A."/>
            <person name="Gohl D.M."/>
            <person name="Silverstein K.A.T."/>
            <person name="Koren S."/>
            <person name="Bechman K.B."/>
            <person name="Herman A."/>
            <person name="Abrahante J.E."/>
            <person name="Garbe J."/>
        </authorList>
    </citation>
    <scope>NUCLEOTIDE SEQUENCE</scope>
    <source>
        <strain evidence="10">Duluth1</strain>
        <tissue evidence="10">Whole animal</tissue>
    </source>
</reference>
<dbReference type="InterPro" id="IPR050158">
    <property type="entry name" value="Ubiquitin_ubiquitin-like"/>
</dbReference>
<protein>
    <recommendedName>
        <fullName evidence="9">Ubiquitin-like domain-containing protein</fullName>
    </recommendedName>
</protein>
<dbReference type="Proteomes" id="UP000828390">
    <property type="component" value="Unassembled WGS sequence"/>
</dbReference>
<dbReference type="PANTHER" id="PTHR10666">
    <property type="entry name" value="UBIQUITIN"/>
    <property type="match status" value="1"/>
</dbReference>
<evidence type="ECO:0000259" key="9">
    <source>
        <dbReference type="PROSITE" id="PS50053"/>
    </source>
</evidence>
<comment type="similarity">
    <text evidence="3">Belongs to the ubiquitin family.</text>
</comment>
<dbReference type="PRINTS" id="PR00348">
    <property type="entry name" value="UBIQUITIN"/>
</dbReference>
<evidence type="ECO:0000256" key="1">
    <source>
        <dbReference type="ARBA" id="ARBA00004123"/>
    </source>
</evidence>
<keyword evidence="6" id="KW-0677">Repeat</keyword>
<feature type="domain" description="Ubiquitin-like" evidence="9">
    <location>
        <begin position="140"/>
        <end position="215"/>
    </location>
</feature>
<proteinExistence type="inferred from homology"/>
<keyword evidence="7" id="KW-0832">Ubl conjugation</keyword>
<dbReference type="Gene3D" id="3.10.20.90">
    <property type="entry name" value="Phosphatidylinositol 3-kinase Catalytic Subunit, Chain A, domain 1"/>
    <property type="match status" value="1"/>
</dbReference>
<dbReference type="GO" id="GO:0005634">
    <property type="term" value="C:nucleus"/>
    <property type="evidence" value="ECO:0007669"/>
    <property type="project" value="UniProtKB-SubCell"/>
</dbReference>
<keyword evidence="5" id="KW-1017">Isopeptide bond</keyword>
<evidence type="ECO:0000256" key="6">
    <source>
        <dbReference type="ARBA" id="ARBA00022737"/>
    </source>
</evidence>
<evidence type="ECO:0000256" key="2">
    <source>
        <dbReference type="ARBA" id="ARBA00004496"/>
    </source>
</evidence>
<evidence type="ECO:0000256" key="5">
    <source>
        <dbReference type="ARBA" id="ARBA00022499"/>
    </source>
</evidence>